<evidence type="ECO:0000256" key="1">
    <source>
        <dbReference type="SAM" id="MobiDB-lite"/>
    </source>
</evidence>
<proteinExistence type="predicted"/>
<accession>A0AAD9YZA2</accession>
<dbReference type="AlphaFoldDB" id="A0AAD9YZA2"/>
<dbReference type="InterPro" id="IPR027706">
    <property type="entry name" value="PGP_Pase"/>
</dbReference>
<dbReference type="NCBIfam" id="TIGR01668">
    <property type="entry name" value="YqeG_hyp_ppase"/>
    <property type="match status" value="1"/>
</dbReference>
<protein>
    <recommendedName>
        <fullName evidence="4">HAD-superfamily phosphatase</fullName>
    </recommendedName>
</protein>
<organism evidence="2 3">
    <name type="scientific">Lepraria neglecta</name>
    <dbReference type="NCBI Taxonomy" id="209136"/>
    <lineage>
        <taxon>Eukaryota</taxon>
        <taxon>Fungi</taxon>
        <taxon>Dikarya</taxon>
        <taxon>Ascomycota</taxon>
        <taxon>Pezizomycotina</taxon>
        <taxon>Lecanoromycetes</taxon>
        <taxon>OSLEUM clade</taxon>
        <taxon>Lecanoromycetidae</taxon>
        <taxon>Lecanorales</taxon>
        <taxon>Lecanorineae</taxon>
        <taxon>Stereocaulaceae</taxon>
        <taxon>Lepraria</taxon>
    </lineage>
</organism>
<evidence type="ECO:0008006" key="4">
    <source>
        <dbReference type="Google" id="ProtNLM"/>
    </source>
</evidence>
<dbReference type="Gene3D" id="3.40.50.1000">
    <property type="entry name" value="HAD superfamily/HAD-like"/>
    <property type="match status" value="1"/>
</dbReference>
<sequence length="236" mass="25850">MNLSATLNIFKLLTKPSLCLPHATISTFEGLSISVPAVLSKANGDKFPKIQAVVLDKDNCFAKPKENEIYKPYKHLFEELRSAFPGRRLLIVSNSAGSGEDPDGKEADLLEKVTGVKVFKHSTKKPGCAVDVYKHLHSIKPLGVTHPNQIAVIGDRLFTDVMMANMIGAWSIWIKDGVVKADGFLSRVEKGLPGRLRRYGILAPAIEQTEAKEDAKGKSTKETRAKVRAAKEKSAK</sequence>
<dbReference type="Proteomes" id="UP001276659">
    <property type="component" value="Unassembled WGS sequence"/>
</dbReference>
<keyword evidence="3" id="KW-1185">Reference proteome</keyword>
<dbReference type="InterPro" id="IPR010021">
    <property type="entry name" value="PGPP1/Gep4"/>
</dbReference>
<dbReference type="InterPro" id="IPR036412">
    <property type="entry name" value="HAD-like_sf"/>
</dbReference>
<feature type="region of interest" description="Disordered" evidence="1">
    <location>
        <begin position="210"/>
        <end position="236"/>
    </location>
</feature>
<dbReference type="GO" id="GO:0008962">
    <property type="term" value="F:phosphatidylglycerophosphatase activity"/>
    <property type="evidence" value="ECO:0007669"/>
    <property type="project" value="InterPro"/>
</dbReference>
<dbReference type="Pfam" id="PF09419">
    <property type="entry name" value="PGP_phosphatase"/>
    <property type="match status" value="1"/>
</dbReference>
<dbReference type="SUPFAM" id="SSF56784">
    <property type="entry name" value="HAD-like"/>
    <property type="match status" value="1"/>
</dbReference>
<dbReference type="InterPro" id="IPR023214">
    <property type="entry name" value="HAD_sf"/>
</dbReference>
<dbReference type="EMBL" id="JASNWA010000011">
    <property type="protein sequence ID" value="KAK3167032.1"/>
    <property type="molecule type" value="Genomic_DNA"/>
</dbReference>
<name>A0AAD9YZA2_9LECA</name>
<reference evidence="2" key="1">
    <citation type="submission" date="2022-11" db="EMBL/GenBank/DDBJ databases">
        <title>Chromosomal genome sequence assembly and mating type (MAT) locus characterization of the leprose asexual lichenized fungus Lepraria neglecta (Nyl.) Erichsen.</title>
        <authorList>
            <person name="Allen J.L."/>
            <person name="Pfeffer B."/>
        </authorList>
    </citation>
    <scope>NUCLEOTIDE SEQUENCE</scope>
    <source>
        <strain evidence="2">Allen 5258</strain>
    </source>
</reference>
<comment type="caution">
    <text evidence="2">The sequence shown here is derived from an EMBL/GenBank/DDBJ whole genome shotgun (WGS) entry which is preliminary data.</text>
</comment>
<gene>
    <name evidence="2" type="ORF">OEA41_010157</name>
</gene>
<evidence type="ECO:0000313" key="3">
    <source>
        <dbReference type="Proteomes" id="UP001276659"/>
    </source>
</evidence>
<evidence type="ECO:0000313" key="2">
    <source>
        <dbReference type="EMBL" id="KAK3167032.1"/>
    </source>
</evidence>